<dbReference type="RefSeq" id="WP_085053337.1">
    <property type="nucleotide sequence ID" value="NZ_LNQR01000103.1"/>
</dbReference>
<sequence>MLSWIPAFAGETTIRLGKRELGKKQETLKETETASRIRKRVGGRPLINHEVIVNLIANTTTTAGFRIHAELDTSQYPTGLKISKEQTMKVKIEPATFHENDWNYTIYPNLIQNR</sequence>
<dbReference type="Pfam" id="PF07592">
    <property type="entry name" value="DDE_Tnp_ISAZ013"/>
    <property type="match status" value="1"/>
</dbReference>
<name>A0ABR5SCA7_9BACT</name>
<keyword evidence="2" id="KW-1185">Reference proteome</keyword>
<protein>
    <submittedName>
        <fullName evidence="1">Transposase</fullName>
    </submittedName>
</protein>
<organism evidence="1 2">
    <name type="scientific">Candidatus Magnetominusculus xianensis</name>
    <dbReference type="NCBI Taxonomy" id="1748249"/>
    <lineage>
        <taxon>Bacteria</taxon>
        <taxon>Pseudomonadati</taxon>
        <taxon>Nitrospirota</taxon>
        <taxon>Nitrospiria</taxon>
        <taxon>Nitrospirales</taxon>
        <taxon>Nitrospiraceae</taxon>
        <taxon>Candidatus Magnetominusculus</taxon>
    </lineage>
</organism>
<accession>A0ABR5SCA7</accession>
<dbReference type="InterPro" id="IPR011518">
    <property type="entry name" value="Transposase_36"/>
</dbReference>
<comment type="caution">
    <text evidence="1">The sequence shown here is derived from an EMBL/GenBank/DDBJ whole genome shotgun (WGS) entry which is preliminary data.</text>
</comment>
<proteinExistence type="predicted"/>
<dbReference type="EMBL" id="LNQR01000103">
    <property type="protein sequence ID" value="KWT79619.1"/>
    <property type="molecule type" value="Genomic_DNA"/>
</dbReference>
<reference evidence="1 2" key="1">
    <citation type="submission" date="2015-11" db="EMBL/GenBank/DDBJ databases">
        <authorList>
            <person name="Lin W."/>
        </authorList>
    </citation>
    <scope>NUCLEOTIDE SEQUENCE [LARGE SCALE GENOMIC DNA]</scope>
    <source>
        <strain evidence="1 2">HCH-1</strain>
    </source>
</reference>
<dbReference type="Proteomes" id="UP000060487">
    <property type="component" value="Unassembled WGS sequence"/>
</dbReference>
<evidence type="ECO:0000313" key="2">
    <source>
        <dbReference type="Proteomes" id="UP000060487"/>
    </source>
</evidence>
<evidence type="ECO:0000313" key="1">
    <source>
        <dbReference type="EMBL" id="KWT79619.1"/>
    </source>
</evidence>
<gene>
    <name evidence="1" type="ORF">ASN18_2716</name>
</gene>